<evidence type="ECO:0000259" key="4">
    <source>
        <dbReference type="PROSITE" id="PS01124"/>
    </source>
</evidence>
<dbReference type="Pfam" id="PF12833">
    <property type="entry name" value="HTH_18"/>
    <property type="match status" value="1"/>
</dbReference>
<dbReference type="InterPro" id="IPR032783">
    <property type="entry name" value="AraC_lig"/>
</dbReference>
<organism evidence="5 6">
    <name type="scientific">Microlunatus aurantiacus</name>
    <dbReference type="NCBI Taxonomy" id="446786"/>
    <lineage>
        <taxon>Bacteria</taxon>
        <taxon>Bacillati</taxon>
        <taxon>Actinomycetota</taxon>
        <taxon>Actinomycetes</taxon>
        <taxon>Propionibacteriales</taxon>
        <taxon>Propionibacteriaceae</taxon>
        <taxon>Microlunatus</taxon>
    </lineage>
</organism>
<reference evidence="6" key="1">
    <citation type="journal article" date="2019" name="Int. J. Syst. Evol. Microbiol.">
        <title>The Global Catalogue of Microorganisms (GCM) 10K type strain sequencing project: providing services to taxonomists for standard genome sequencing and annotation.</title>
        <authorList>
            <consortium name="The Broad Institute Genomics Platform"/>
            <consortium name="The Broad Institute Genome Sequencing Center for Infectious Disease"/>
            <person name="Wu L."/>
            <person name="Ma J."/>
        </authorList>
    </citation>
    <scope>NUCLEOTIDE SEQUENCE [LARGE SCALE GENOMIC DNA]</scope>
    <source>
        <strain evidence="6">JCM 16548</strain>
    </source>
</reference>
<dbReference type="PROSITE" id="PS01124">
    <property type="entry name" value="HTH_ARAC_FAMILY_2"/>
    <property type="match status" value="1"/>
</dbReference>
<dbReference type="InterPro" id="IPR018060">
    <property type="entry name" value="HTH_AraC"/>
</dbReference>
<protein>
    <submittedName>
        <fullName evidence="5">AraC family transcriptional regulator</fullName>
    </submittedName>
</protein>
<dbReference type="InterPro" id="IPR009057">
    <property type="entry name" value="Homeodomain-like_sf"/>
</dbReference>
<gene>
    <name evidence="5" type="ORF">GCM10022204_02530</name>
</gene>
<dbReference type="PANTHER" id="PTHR46796:SF13">
    <property type="entry name" value="HTH-TYPE TRANSCRIPTIONAL ACTIVATOR RHAS"/>
    <property type="match status" value="1"/>
</dbReference>
<keyword evidence="1" id="KW-0805">Transcription regulation</keyword>
<keyword evidence="3" id="KW-0804">Transcription</keyword>
<dbReference type="EMBL" id="BAAAYX010000002">
    <property type="protein sequence ID" value="GAA3690984.1"/>
    <property type="molecule type" value="Genomic_DNA"/>
</dbReference>
<dbReference type="SUPFAM" id="SSF46689">
    <property type="entry name" value="Homeodomain-like"/>
    <property type="match status" value="2"/>
</dbReference>
<comment type="caution">
    <text evidence="5">The sequence shown here is derived from an EMBL/GenBank/DDBJ whole genome shotgun (WGS) entry which is preliminary data.</text>
</comment>
<sequence length="308" mass="32433">MDELAALLDGPRARGAFTLKVVMSAPWGLAVRDEAPLTVLAVTTGEAWLRVADSAPSRLLPGDVALLCGPEPYVVADSPDTVPGITILPGQVCVGPDGQHLAQTMSTGLSTWGSPDGETTMLVGTYASDGEVGRRLVDALPRTLVRPAAESATPLVGLLAAELTAEHQGRGAALDRLVDLLVIDLVRTWARDEASPGWLTGGADPCVAEALRLIQDDYGQPWTVASLARTVGLSRAAFARRFTEAVGRAPIAYLTDWRMAVAADLLHEPGRTVTSVAAQVGYPSPFTFSAAYKRHFGASPRHHLQASA</sequence>
<evidence type="ECO:0000256" key="3">
    <source>
        <dbReference type="ARBA" id="ARBA00023163"/>
    </source>
</evidence>
<dbReference type="PROSITE" id="PS00041">
    <property type="entry name" value="HTH_ARAC_FAMILY_1"/>
    <property type="match status" value="1"/>
</dbReference>
<dbReference type="InterPro" id="IPR050204">
    <property type="entry name" value="AraC_XylS_family_regulators"/>
</dbReference>
<proteinExistence type="predicted"/>
<dbReference type="Proteomes" id="UP001500051">
    <property type="component" value="Unassembled WGS sequence"/>
</dbReference>
<dbReference type="Gene3D" id="1.10.10.60">
    <property type="entry name" value="Homeodomain-like"/>
    <property type="match status" value="2"/>
</dbReference>
<keyword evidence="6" id="KW-1185">Reference proteome</keyword>
<accession>A0ABP7CJX1</accession>
<evidence type="ECO:0000313" key="6">
    <source>
        <dbReference type="Proteomes" id="UP001500051"/>
    </source>
</evidence>
<name>A0ABP7CJX1_9ACTN</name>
<dbReference type="RefSeq" id="WP_344810450.1">
    <property type="nucleotide sequence ID" value="NZ_BAAAYX010000002.1"/>
</dbReference>
<evidence type="ECO:0000313" key="5">
    <source>
        <dbReference type="EMBL" id="GAA3690984.1"/>
    </source>
</evidence>
<evidence type="ECO:0000256" key="2">
    <source>
        <dbReference type="ARBA" id="ARBA00023125"/>
    </source>
</evidence>
<dbReference type="SMART" id="SM00342">
    <property type="entry name" value="HTH_ARAC"/>
    <property type="match status" value="1"/>
</dbReference>
<keyword evidence="2" id="KW-0238">DNA-binding</keyword>
<dbReference type="InterPro" id="IPR018062">
    <property type="entry name" value="HTH_AraC-typ_CS"/>
</dbReference>
<evidence type="ECO:0000256" key="1">
    <source>
        <dbReference type="ARBA" id="ARBA00023015"/>
    </source>
</evidence>
<feature type="domain" description="HTH araC/xylS-type" evidence="4">
    <location>
        <begin position="208"/>
        <end position="306"/>
    </location>
</feature>
<dbReference type="PANTHER" id="PTHR46796">
    <property type="entry name" value="HTH-TYPE TRANSCRIPTIONAL ACTIVATOR RHAS-RELATED"/>
    <property type="match status" value="1"/>
</dbReference>
<dbReference type="Pfam" id="PF12852">
    <property type="entry name" value="Cupin_6"/>
    <property type="match status" value="1"/>
</dbReference>